<dbReference type="InterPro" id="IPR006311">
    <property type="entry name" value="TAT_signal"/>
</dbReference>
<organism evidence="3 4">
    <name type="scientific">Aquibium oceanicum</name>
    <dbReference type="NCBI Taxonomy" id="1670800"/>
    <lineage>
        <taxon>Bacteria</taxon>
        <taxon>Pseudomonadati</taxon>
        <taxon>Pseudomonadota</taxon>
        <taxon>Alphaproteobacteria</taxon>
        <taxon>Hyphomicrobiales</taxon>
        <taxon>Phyllobacteriaceae</taxon>
        <taxon>Aquibium</taxon>
    </lineage>
</organism>
<keyword evidence="3" id="KW-0378">Hydrolase</keyword>
<dbReference type="KEGG" id="meso:BSQ44_06560"/>
<evidence type="ECO:0000256" key="1">
    <source>
        <dbReference type="ARBA" id="ARBA00006745"/>
    </source>
</evidence>
<dbReference type="InterPro" id="IPR011059">
    <property type="entry name" value="Metal-dep_hydrolase_composite"/>
</dbReference>
<dbReference type="OrthoDB" id="9796020at2"/>
<dbReference type="Pfam" id="PF10518">
    <property type="entry name" value="TAT_signal"/>
    <property type="match status" value="1"/>
</dbReference>
<comment type="similarity">
    <text evidence="1">Belongs to the metallo-dependent hydrolases superfamily. ATZ/TRZ family.</text>
</comment>
<proteinExistence type="inferred from homology"/>
<evidence type="ECO:0000259" key="2">
    <source>
        <dbReference type="Pfam" id="PF01979"/>
    </source>
</evidence>
<dbReference type="InterPro" id="IPR050287">
    <property type="entry name" value="MTA/SAH_deaminase"/>
</dbReference>
<dbReference type="SUPFAM" id="SSF51556">
    <property type="entry name" value="Metallo-dependent hydrolases"/>
    <property type="match status" value="1"/>
</dbReference>
<dbReference type="InterPro" id="IPR032466">
    <property type="entry name" value="Metal_Hydrolase"/>
</dbReference>
<dbReference type="SUPFAM" id="SSF51338">
    <property type="entry name" value="Composite domain of metallo-dependent hydrolases"/>
    <property type="match status" value="1"/>
</dbReference>
<accession>A0A1L3SNS0</accession>
<dbReference type="RefSeq" id="WP_072602473.1">
    <property type="nucleotide sequence ID" value="NZ_CP018171.1"/>
</dbReference>
<dbReference type="Gene3D" id="3.20.20.140">
    <property type="entry name" value="Metal-dependent hydrolases"/>
    <property type="match status" value="1"/>
</dbReference>
<dbReference type="STRING" id="1670800.BSQ44_06560"/>
<protein>
    <submittedName>
        <fullName evidence="3">Amidohydrolase</fullName>
    </submittedName>
</protein>
<dbReference type="InterPro" id="IPR006680">
    <property type="entry name" value="Amidohydro-rel"/>
</dbReference>
<name>A0A1L3SNS0_9HYPH</name>
<gene>
    <name evidence="3" type="ORF">BSQ44_06560</name>
</gene>
<dbReference type="EMBL" id="CP018171">
    <property type="protein sequence ID" value="APH71067.1"/>
    <property type="molecule type" value="Genomic_DNA"/>
</dbReference>
<feature type="domain" description="Amidohydrolase-related" evidence="2">
    <location>
        <begin position="107"/>
        <end position="461"/>
    </location>
</feature>
<dbReference type="NCBIfam" id="NF006056">
    <property type="entry name" value="PRK08204.1"/>
    <property type="match status" value="1"/>
</dbReference>
<dbReference type="PANTHER" id="PTHR43794">
    <property type="entry name" value="AMINOHYDROLASE SSNA-RELATED"/>
    <property type="match status" value="1"/>
</dbReference>
<dbReference type="PANTHER" id="PTHR43794:SF5">
    <property type="entry name" value="CHLOROHYDROLASE FAMILY PROTEIN"/>
    <property type="match status" value="1"/>
</dbReference>
<reference evidence="4" key="1">
    <citation type="submission" date="2016-11" db="EMBL/GenBank/DDBJ databases">
        <title>Mesorhizobium oceanicum sp. nov., isolated from deep seawater in South China Sea.</title>
        <authorList>
            <person name="Fu G.-Y."/>
        </authorList>
    </citation>
    <scope>NUCLEOTIDE SEQUENCE [LARGE SCALE GENOMIC DNA]</scope>
    <source>
        <strain evidence="4">B7</strain>
    </source>
</reference>
<dbReference type="PROSITE" id="PS51318">
    <property type="entry name" value="TAT"/>
    <property type="match status" value="1"/>
</dbReference>
<dbReference type="Gene3D" id="2.30.40.10">
    <property type="entry name" value="Urease, subunit C, domain 1"/>
    <property type="match status" value="1"/>
</dbReference>
<evidence type="ECO:0000313" key="3">
    <source>
        <dbReference type="EMBL" id="APH71067.1"/>
    </source>
</evidence>
<keyword evidence="4" id="KW-1185">Reference proteome</keyword>
<sequence>MCRLCDEGRPPLDCESRRDFLKASLVAGAAAASVFAATGVASAQDAPQGTGTDGRRVLIKGGHVLSMDPAVGDFATADVLVSGRTIEAVGPNLDAGDAEVIDATGMIVMPGFIDTHHHQFETALRSFLADGILVNDGLPENAINYYEYILQKFSMVYRPQDVYINELFGGLAQLDTGVTTVMDVSQIHHSPEHSDAVVKALQDTGRRAVFGYFEGWGDNAKYPGDARRLKTEHFSSDDQLVTMVMGGEIYIPGYEESWKIGRELGLPVALHVVGTFGMAPTFDKLAEAGMFGPDNIFIHMTGMSDMAWEKAADAGAHVSLAVPIEMAMRHGMPPIQKALDLGMQPSLSSDVECTMSADPFTQMRSTFTLQRAFANEKALAGDKDVPKLLTSRDVIRFATLEGAKGLKLDTKTGTLTPGKEADIILLDATAINVTPLNHVPGAVVTLMDRTNVDTVMVAGKLRKFRGKLLDVDLPKLTSELEASRDYVFEAAGVPKDLFRM</sequence>
<dbReference type="Pfam" id="PF01979">
    <property type="entry name" value="Amidohydro_1"/>
    <property type="match status" value="1"/>
</dbReference>
<dbReference type="AlphaFoldDB" id="A0A1L3SNS0"/>
<dbReference type="InterPro" id="IPR019546">
    <property type="entry name" value="TAT_signal_bac_arc"/>
</dbReference>
<dbReference type="GO" id="GO:0016810">
    <property type="term" value="F:hydrolase activity, acting on carbon-nitrogen (but not peptide) bonds"/>
    <property type="evidence" value="ECO:0007669"/>
    <property type="project" value="InterPro"/>
</dbReference>
<evidence type="ECO:0000313" key="4">
    <source>
        <dbReference type="Proteomes" id="UP000182840"/>
    </source>
</evidence>
<dbReference type="Proteomes" id="UP000182840">
    <property type="component" value="Chromosome"/>
</dbReference>